<dbReference type="EMBL" id="CAUYUJ010000716">
    <property type="protein sequence ID" value="CAK0792128.1"/>
    <property type="molecule type" value="Genomic_DNA"/>
</dbReference>
<feature type="non-terminal residue" evidence="2">
    <location>
        <position position="1"/>
    </location>
</feature>
<comment type="caution">
    <text evidence="2">The sequence shown here is derived from an EMBL/GenBank/DDBJ whole genome shotgun (WGS) entry which is preliminary data.</text>
</comment>
<sequence>AAASGHAHSSAASAPATASAKGLVDTGPLLVNSGSAPAVPAARALERPAAR</sequence>
<keyword evidence="3" id="KW-1185">Reference proteome</keyword>
<protein>
    <submittedName>
        <fullName evidence="2">Uncharacterized protein</fullName>
    </submittedName>
</protein>
<proteinExistence type="predicted"/>
<gene>
    <name evidence="2" type="ORF">PCOR1329_LOCUS2828</name>
</gene>
<reference evidence="2" key="1">
    <citation type="submission" date="2023-10" db="EMBL/GenBank/DDBJ databases">
        <authorList>
            <person name="Chen Y."/>
            <person name="Shah S."/>
            <person name="Dougan E. K."/>
            <person name="Thang M."/>
            <person name="Chan C."/>
        </authorList>
    </citation>
    <scope>NUCLEOTIDE SEQUENCE [LARGE SCALE GENOMIC DNA]</scope>
</reference>
<evidence type="ECO:0000313" key="2">
    <source>
        <dbReference type="EMBL" id="CAK0792128.1"/>
    </source>
</evidence>
<name>A0ABN9PGP9_9DINO</name>
<organism evidence="2 3">
    <name type="scientific">Prorocentrum cordatum</name>
    <dbReference type="NCBI Taxonomy" id="2364126"/>
    <lineage>
        <taxon>Eukaryota</taxon>
        <taxon>Sar</taxon>
        <taxon>Alveolata</taxon>
        <taxon>Dinophyceae</taxon>
        <taxon>Prorocentrales</taxon>
        <taxon>Prorocentraceae</taxon>
        <taxon>Prorocentrum</taxon>
    </lineage>
</organism>
<feature type="region of interest" description="Disordered" evidence="1">
    <location>
        <begin position="25"/>
        <end position="51"/>
    </location>
</feature>
<accession>A0ABN9PGP9</accession>
<feature type="non-terminal residue" evidence="2">
    <location>
        <position position="51"/>
    </location>
</feature>
<dbReference type="Proteomes" id="UP001189429">
    <property type="component" value="Unassembled WGS sequence"/>
</dbReference>
<evidence type="ECO:0000313" key="3">
    <source>
        <dbReference type="Proteomes" id="UP001189429"/>
    </source>
</evidence>
<evidence type="ECO:0000256" key="1">
    <source>
        <dbReference type="SAM" id="MobiDB-lite"/>
    </source>
</evidence>